<dbReference type="RefSeq" id="WP_109967157.1">
    <property type="nucleotide sequence ID" value="NZ_CP176093.1"/>
</dbReference>
<reference evidence="1 2" key="1">
    <citation type="submission" date="2018-05" db="EMBL/GenBank/DDBJ databases">
        <title>Draft genome of Methanospirillum lacunae Ki8-1.</title>
        <authorList>
            <person name="Dueholm M.S."/>
            <person name="Nielsen P.H."/>
            <person name="Bakmann L.F."/>
            <person name="Otzen D.E."/>
        </authorList>
    </citation>
    <scope>NUCLEOTIDE SEQUENCE [LARGE SCALE GENOMIC DNA]</scope>
    <source>
        <strain evidence="1 2">Ki8-1</strain>
    </source>
</reference>
<comment type="caution">
    <text evidence="1">The sequence shown here is derived from an EMBL/GenBank/DDBJ whole genome shotgun (WGS) entry which is preliminary data.</text>
</comment>
<dbReference type="EMBL" id="QGMY01000002">
    <property type="protein sequence ID" value="PWR73877.1"/>
    <property type="molecule type" value="Genomic_DNA"/>
</dbReference>
<proteinExistence type="predicted"/>
<name>A0A2V2NC04_9EURY</name>
<dbReference type="GeneID" id="97549214"/>
<protein>
    <submittedName>
        <fullName evidence="1">Uncharacterized protein</fullName>
    </submittedName>
</protein>
<evidence type="ECO:0000313" key="1">
    <source>
        <dbReference type="EMBL" id="PWR73877.1"/>
    </source>
</evidence>
<gene>
    <name evidence="1" type="ORF">DK846_01555</name>
</gene>
<keyword evidence="2" id="KW-1185">Reference proteome</keyword>
<sequence>MDQNVIALDGEADHFHQVRTWEPKRVRPIKDQTYLDSLTIGPTGVMEKGRVYGQTKLEF</sequence>
<dbReference type="Proteomes" id="UP000245657">
    <property type="component" value="Unassembled WGS sequence"/>
</dbReference>
<evidence type="ECO:0000313" key="2">
    <source>
        <dbReference type="Proteomes" id="UP000245657"/>
    </source>
</evidence>
<dbReference type="AlphaFoldDB" id="A0A2V2NC04"/>
<accession>A0A2V2NC04</accession>
<organism evidence="1 2">
    <name type="scientific">Methanospirillum lacunae</name>
    <dbReference type="NCBI Taxonomy" id="668570"/>
    <lineage>
        <taxon>Archaea</taxon>
        <taxon>Methanobacteriati</taxon>
        <taxon>Methanobacteriota</taxon>
        <taxon>Stenosarchaea group</taxon>
        <taxon>Methanomicrobia</taxon>
        <taxon>Methanomicrobiales</taxon>
        <taxon>Methanospirillaceae</taxon>
        <taxon>Methanospirillum</taxon>
    </lineage>
</organism>